<comment type="caution">
    <text evidence="1">The sequence shown here is derived from an EMBL/GenBank/DDBJ whole genome shotgun (WGS) entry which is preliminary data.</text>
</comment>
<dbReference type="Proteomes" id="UP000297900">
    <property type="component" value="Unassembled WGS sequence"/>
</dbReference>
<protein>
    <submittedName>
        <fullName evidence="1">Uncharacterized protein</fullName>
    </submittedName>
</protein>
<name>A0A4Y8M7Z1_9BACL</name>
<sequence>MTHAAFRQPGCRVRGTDFDEFPGKGVSFSGLRDEGNIYAYRTQTEMRINPITDTPQKKKFVFDSGWDLLALELEEGEFASYTFNAIGEGCTVGLELQCRADAWVSVQQDGREIAQTELSAGVNVSKTIIASLIPAEESIVKVCVHRGRIELHTVCLDVLEN</sequence>
<dbReference type="AlphaFoldDB" id="A0A4Y8M7Z1"/>
<dbReference type="RefSeq" id="WP_135150748.1">
    <property type="nucleotide sequence ID" value="NZ_SOMN01000002.1"/>
</dbReference>
<evidence type="ECO:0000313" key="1">
    <source>
        <dbReference type="EMBL" id="TFE30869.1"/>
    </source>
</evidence>
<proteinExistence type="predicted"/>
<dbReference type="EMBL" id="SOMN01000002">
    <property type="protein sequence ID" value="TFE30869.1"/>
    <property type="molecule type" value="Genomic_DNA"/>
</dbReference>
<gene>
    <name evidence="1" type="ORF">E2980_03575</name>
</gene>
<accession>A0A4Y8M7Z1</accession>
<organism evidence="1 2">
    <name type="scientific">Cohnella luojiensis</name>
    <dbReference type="NCBI Taxonomy" id="652876"/>
    <lineage>
        <taxon>Bacteria</taxon>
        <taxon>Bacillati</taxon>
        <taxon>Bacillota</taxon>
        <taxon>Bacilli</taxon>
        <taxon>Bacillales</taxon>
        <taxon>Paenibacillaceae</taxon>
        <taxon>Cohnella</taxon>
    </lineage>
</organism>
<evidence type="ECO:0000313" key="2">
    <source>
        <dbReference type="Proteomes" id="UP000297900"/>
    </source>
</evidence>
<reference evidence="1 2" key="1">
    <citation type="submission" date="2019-03" db="EMBL/GenBank/DDBJ databases">
        <title>Cohnella endophytica sp. nov., a novel endophytic bacterium isolated from bark of Sonneratia apetala.</title>
        <authorList>
            <person name="Tuo L."/>
        </authorList>
    </citation>
    <scope>NUCLEOTIDE SEQUENCE [LARGE SCALE GENOMIC DNA]</scope>
    <source>
        <strain evidence="1 2">CCTCC AB 208254</strain>
    </source>
</reference>
<keyword evidence="2" id="KW-1185">Reference proteome</keyword>